<evidence type="ECO:0000313" key="2">
    <source>
        <dbReference type="Proteomes" id="UP000053989"/>
    </source>
</evidence>
<evidence type="ECO:0008006" key="3">
    <source>
        <dbReference type="Google" id="ProtNLM"/>
    </source>
</evidence>
<name>A0A0C3AR53_9AGAM</name>
<reference evidence="2" key="2">
    <citation type="submission" date="2015-01" db="EMBL/GenBank/DDBJ databases">
        <title>Evolutionary Origins and Diversification of the Mycorrhizal Mutualists.</title>
        <authorList>
            <consortium name="DOE Joint Genome Institute"/>
            <consortium name="Mycorrhizal Genomics Consortium"/>
            <person name="Kohler A."/>
            <person name="Kuo A."/>
            <person name="Nagy L.G."/>
            <person name="Floudas D."/>
            <person name="Copeland A."/>
            <person name="Barry K.W."/>
            <person name="Cichocki N."/>
            <person name="Veneault-Fourrey C."/>
            <person name="LaButti K."/>
            <person name="Lindquist E.A."/>
            <person name="Lipzen A."/>
            <person name="Lundell T."/>
            <person name="Morin E."/>
            <person name="Murat C."/>
            <person name="Riley R."/>
            <person name="Ohm R."/>
            <person name="Sun H."/>
            <person name="Tunlid A."/>
            <person name="Henrissat B."/>
            <person name="Grigoriev I.V."/>
            <person name="Hibbett D.S."/>
            <person name="Martin F."/>
        </authorList>
    </citation>
    <scope>NUCLEOTIDE SEQUENCE [LARGE SCALE GENOMIC DNA]</scope>
    <source>
        <strain evidence="2">Foug A</strain>
    </source>
</reference>
<organism evidence="1 2">
    <name type="scientific">Scleroderma citrinum Foug A</name>
    <dbReference type="NCBI Taxonomy" id="1036808"/>
    <lineage>
        <taxon>Eukaryota</taxon>
        <taxon>Fungi</taxon>
        <taxon>Dikarya</taxon>
        <taxon>Basidiomycota</taxon>
        <taxon>Agaricomycotina</taxon>
        <taxon>Agaricomycetes</taxon>
        <taxon>Agaricomycetidae</taxon>
        <taxon>Boletales</taxon>
        <taxon>Sclerodermatineae</taxon>
        <taxon>Sclerodermataceae</taxon>
        <taxon>Scleroderma</taxon>
    </lineage>
</organism>
<feature type="non-terminal residue" evidence="1">
    <location>
        <position position="1"/>
    </location>
</feature>
<sequence length="66" mass="7363">STLLLDNQSAISMVKNPEHHGRMKQLDLCYYWLGNQAADLLTKPLTTPKVREFCQMLRLGGSGGSQ</sequence>
<dbReference type="InParanoid" id="A0A0C3AR53"/>
<dbReference type="EMBL" id="KN822013">
    <property type="protein sequence ID" value="KIM67422.1"/>
    <property type="molecule type" value="Genomic_DNA"/>
</dbReference>
<dbReference type="HOGENOM" id="CLU_001650_6_4_1"/>
<gene>
    <name evidence="1" type="ORF">SCLCIDRAFT_107988</name>
</gene>
<dbReference type="Proteomes" id="UP000053989">
    <property type="component" value="Unassembled WGS sequence"/>
</dbReference>
<reference evidence="1 2" key="1">
    <citation type="submission" date="2014-04" db="EMBL/GenBank/DDBJ databases">
        <authorList>
            <consortium name="DOE Joint Genome Institute"/>
            <person name="Kuo A."/>
            <person name="Kohler A."/>
            <person name="Nagy L.G."/>
            <person name="Floudas D."/>
            <person name="Copeland A."/>
            <person name="Barry K.W."/>
            <person name="Cichocki N."/>
            <person name="Veneault-Fourrey C."/>
            <person name="LaButti K."/>
            <person name="Lindquist E.A."/>
            <person name="Lipzen A."/>
            <person name="Lundell T."/>
            <person name="Morin E."/>
            <person name="Murat C."/>
            <person name="Sun H."/>
            <person name="Tunlid A."/>
            <person name="Henrissat B."/>
            <person name="Grigoriev I.V."/>
            <person name="Hibbett D.S."/>
            <person name="Martin F."/>
            <person name="Nordberg H.P."/>
            <person name="Cantor M.N."/>
            <person name="Hua S.X."/>
        </authorList>
    </citation>
    <scope>NUCLEOTIDE SEQUENCE [LARGE SCALE GENOMIC DNA]</scope>
    <source>
        <strain evidence="1 2">Foug A</strain>
    </source>
</reference>
<dbReference type="AlphaFoldDB" id="A0A0C3AR53"/>
<accession>A0A0C3AR53</accession>
<protein>
    <recommendedName>
        <fullName evidence="3">Reverse transcriptase Ty1/copia-type domain-containing protein</fullName>
    </recommendedName>
</protein>
<dbReference type="OrthoDB" id="3344688at2759"/>
<keyword evidence="2" id="KW-1185">Reference proteome</keyword>
<proteinExistence type="predicted"/>
<evidence type="ECO:0000313" key="1">
    <source>
        <dbReference type="EMBL" id="KIM67422.1"/>
    </source>
</evidence>